<keyword evidence="1" id="KW-0808">Transferase</keyword>
<evidence type="ECO:0000256" key="3">
    <source>
        <dbReference type="SAM" id="MobiDB-lite"/>
    </source>
</evidence>
<feature type="region of interest" description="Disordered" evidence="3">
    <location>
        <begin position="508"/>
        <end position="573"/>
    </location>
</feature>
<dbReference type="InterPro" id="IPR010941">
    <property type="entry name" value="PhaC_N"/>
</dbReference>
<gene>
    <name evidence="5" type="ORF">ACFP3J_09265</name>
</gene>
<sequence>MSPCGSEPFAYDEYDLDPVFRKRRAKARRPSRAGRLRELFVASECVPDPEDRRFNDPSWRTDPEYRRVLQYYLTWSRLLLAAAEAPYLPARRRRQLQFLAQVITETLAPVNFLPGNPAALRRGAATRGVSLVRGSGHLLHDVVRRRGRPAKMTPGAYRMGEDLAATPGRVVYRNDLMELIQYEAQTTQVRQVPLLFVPAWVNKFYIYDLAPGRSLVEWAVRDGFTAFAISLRDPRPEQTGLGLDEYLLRAPLRALEVVRDITGADQAHLVGVCAGGLFAASAAAWLAAGSETGVASLTLLMSALDYADPEDDHKSSDTEIGSLTRMLSNKQGLVDGRKISLLFDLLRPRETIWQPLISGWLMGERPRPFDIWAWSEDGIDVPEVLFRQTLRIAADNALAQGRLRVGQRDIDLSAVTQDAFVVAGSRDHIIPWETVYRSARLLGGDVAFHLVPSGHVGGIINPPRPKADYLTGRNTLPPRPQDWLAHALPQGESWWTAWSRWLAPRSGPHVPGRTVGSTRYPPGPPAPGRYVLPADGKSTGGPIRATAAGHGTWTPPSSVGASGGKADRRAHRR</sequence>
<evidence type="ECO:0000259" key="4">
    <source>
        <dbReference type="Pfam" id="PF07167"/>
    </source>
</evidence>
<dbReference type="SUPFAM" id="SSF53474">
    <property type="entry name" value="alpha/beta-Hydrolases"/>
    <property type="match status" value="1"/>
</dbReference>
<keyword evidence="6" id="KW-1185">Reference proteome</keyword>
<dbReference type="Gene3D" id="3.40.50.1820">
    <property type="entry name" value="alpha/beta hydrolase"/>
    <property type="match status" value="1"/>
</dbReference>
<evidence type="ECO:0000313" key="6">
    <source>
        <dbReference type="Proteomes" id="UP001596065"/>
    </source>
</evidence>
<feature type="domain" description="Poly-beta-hydroxybutyrate polymerase N-terminal" evidence="4">
    <location>
        <begin position="50"/>
        <end position="219"/>
    </location>
</feature>
<dbReference type="PANTHER" id="PTHR36837:SF5">
    <property type="entry name" value="POLY-3-HYDROXYBUTYRATE SYNTHASE"/>
    <property type="match status" value="1"/>
</dbReference>
<dbReference type="InterPro" id="IPR051321">
    <property type="entry name" value="PHA/PHB_synthase"/>
</dbReference>
<organism evidence="5 6">
    <name type="scientific">Streptomyces nogalater</name>
    <dbReference type="NCBI Taxonomy" id="38314"/>
    <lineage>
        <taxon>Bacteria</taxon>
        <taxon>Bacillati</taxon>
        <taxon>Actinomycetota</taxon>
        <taxon>Actinomycetes</taxon>
        <taxon>Kitasatosporales</taxon>
        <taxon>Streptomycetaceae</taxon>
        <taxon>Streptomyces</taxon>
    </lineage>
</organism>
<accession>A0ABW0WED2</accession>
<protein>
    <submittedName>
        <fullName evidence="5">PHA/PHB synthase family protein</fullName>
    </submittedName>
</protein>
<evidence type="ECO:0000256" key="2">
    <source>
        <dbReference type="ARBA" id="ARBA00023315"/>
    </source>
</evidence>
<proteinExistence type="predicted"/>
<dbReference type="PANTHER" id="PTHR36837">
    <property type="entry name" value="POLY(3-HYDROXYALKANOATE) POLYMERASE SUBUNIT PHAC"/>
    <property type="match status" value="1"/>
</dbReference>
<evidence type="ECO:0000256" key="1">
    <source>
        <dbReference type="ARBA" id="ARBA00022679"/>
    </source>
</evidence>
<dbReference type="EMBL" id="JBHSOE010000011">
    <property type="protein sequence ID" value="MFC5655682.1"/>
    <property type="molecule type" value="Genomic_DNA"/>
</dbReference>
<keyword evidence="2" id="KW-0012">Acyltransferase</keyword>
<dbReference type="Pfam" id="PF07167">
    <property type="entry name" value="PhaC_N"/>
    <property type="match status" value="1"/>
</dbReference>
<comment type="caution">
    <text evidence="5">The sequence shown here is derived from an EMBL/GenBank/DDBJ whole genome shotgun (WGS) entry which is preliminary data.</text>
</comment>
<reference evidence="6" key="1">
    <citation type="journal article" date="2019" name="Int. J. Syst. Evol. Microbiol.">
        <title>The Global Catalogue of Microorganisms (GCM) 10K type strain sequencing project: providing services to taxonomists for standard genome sequencing and annotation.</title>
        <authorList>
            <consortium name="The Broad Institute Genomics Platform"/>
            <consortium name="The Broad Institute Genome Sequencing Center for Infectious Disease"/>
            <person name="Wu L."/>
            <person name="Ma J."/>
        </authorList>
    </citation>
    <scope>NUCLEOTIDE SEQUENCE [LARGE SCALE GENOMIC DNA]</scope>
    <source>
        <strain evidence="6">KCTC 5701</strain>
    </source>
</reference>
<dbReference type="Proteomes" id="UP001596065">
    <property type="component" value="Unassembled WGS sequence"/>
</dbReference>
<dbReference type="InterPro" id="IPR029058">
    <property type="entry name" value="AB_hydrolase_fold"/>
</dbReference>
<dbReference type="RefSeq" id="WP_344349685.1">
    <property type="nucleotide sequence ID" value="NZ_BAAASM010000030.1"/>
</dbReference>
<evidence type="ECO:0000313" key="5">
    <source>
        <dbReference type="EMBL" id="MFC5655682.1"/>
    </source>
</evidence>
<name>A0ABW0WED2_STRNO</name>